<gene>
    <name evidence="2" type="ORF">LCGC14_1398500</name>
</gene>
<dbReference type="AlphaFoldDB" id="A0A0F9JXU4"/>
<comment type="caution">
    <text evidence="2">The sequence shown here is derived from an EMBL/GenBank/DDBJ whole genome shotgun (WGS) entry which is preliminary data.</text>
</comment>
<sequence length="86" mass="9636">MPDKICEVQCPVVDKKLELVWGGINERVTLKVFKWVVGGIGFIAIFLMGMIFANQSSMAKTLSNIQSNQMVIQSELKHLNGKGDRR</sequence>
<name>A0A0F9JXU4_9ZZZZ</name>
<evidence type="ECO:0000256" key="1">
    <source>
        <dbReference type="SAM" id="Phobius"/>
    </source>
</evidence>
<organism evidence="2">
    <name type="scientific">marine sediment metagenome</name>
    <dbReference type="NCBI Taxonomy" id="412755"/>
    <lineage>
        <taxon>unclassified sequences</taxon>
        <taxon>metagenomes</taxon>
        <taxon>ecological metagenomes</taxon>
    </lineage>
</organism>
<protein>
    <submittedName>
        <fullName evidence="2">Uncharacterized protein</fullName>
    </submittedName>
</protein>
<proteinExistence type="predicted"/>
<feature type="transmembrane region" description="Helical" evidence="1">
    <location>
        <begin position="32"/>
        <end position="53"/>
    </location>
</feature>
<keyword evidence="1" id="KW-1133">Transmembrane helix</keyword>
<accession>A0A0F9JXU4</accession>
<keyword evidence="1" id="KW-0812">Transmembrane</keyword>
<reference evidence="2" key="1">
    <citation type="journal article" date="2015" name="Nature">
        <title>Complex archaea that bridge the gap between prokaryotes and eukaryotes.</title>
        <authorList>
            <person name="Spang A."/>
            <person name="Saw J.H."/>
            <person name="Jorgensen S.L."/>
            <person name="Zaremba-Niedzwiedzka K."/>
            <person name="Martijn J."/>
            <person name="Lind A.E."/>
            <person name="van Eijk R."/>
            <person name="Schleper C."/>
            <person name="Guy L."/>
            <person name="Ettema T.J."/>
        </authorList>
    </citation>
    <scope>NUCLEOTIDE SEQUENCE</scope>
</reference>
<keyword evidence="1" id="KW-0472">Membrane</keyword>
<dbReference type="EMBL" id="LAZR01009111">
    <property type="protein sequence ID" value="KKM74624.1"/>
    <property type="molecule type" value="Genomic_DNA"/>
</dbReference>
<evidence type="ECO:0000313" key="2">
    <source>
        <dbReference type="EMBL" id="KKM74624.1"/>
    </source>
</evidence>